<sequence>MAHNPHHGQPGGSRGKLRSFSSAFRLVNWLFPSTQLRGTLLEVLRRHLHRLPTVHPVDPHLTHVPTATSASDVVCMKVLTQSAVVAESPRDNAYPDNEFFSRFNKMIGCNSENSIKADLKEFNDDIDRILEQYTRLSVSRRPYWEVQEVLDQLANLPPTHFNTNEARAVFVHRADPQGAQYWQEGPSSNLVLRGLINERAHVPDILLSGVVGPREANELFEKFMQQWNHGLGLLDPAIHSPRTLLQRCPLLFTIVLTIASRDFPTHPNLYPQLLQQAKLSASAALVDGLKDADTVQALLLVAAYPPPVQRFTDDRTSLFIGMALRMATDLNLHLASRKVPSSQTEALELANHIRTWRACLLLDSWSSVKHGRFPTLRPSSGQIRATDAQAIQSNFEYKIFKAVNEFMQFAKSSNMAVNYAELTMGFNNTIQALRDEIHHFTQRVEDRDQQSGMLRKGILRQTIEYCRMVVYSFGFTKTLQQGDYWGGDFTIMVMFVYAFTGEFGLIIERRQCLEAASASVNGFLERLAPLPLFKCSPDAWFEYAAFSAAFLLKLLRPQFQNIIRASERGRVAELVKRLVDWYRSPHVALPIENHLPRVLADFLERAASHIPEYTAVVGSRGLSRTSRQTPSPPRSGTYSGGFELSPGESLATAMCGAIPEWWEYLDRELPGQL</sequence>
<keyword evidence="5" id="KW-0539">Nucleus</keyword>
<dbReference type="AlphaFoldDB" id="A0A0B7FVS1"/>
<dbReference type="GO" id="GO:0008270">
    <property type="term" value="F:zinc ion binding"/>
    <property type="evidence" value="ECO:0007669"/>
    <property type="project" value="InterPro"/>
</dbReference>
<keyword evidence="9" id="KW-1185">Reference proteome</keyword>
<name>A0A0B7FVS1_THACB</name>
<evidence type="ECO:0000313" key="9">
    <source>
        <dbReference type="Proteomes" id="UP000059188"/>
    </source>
</evidence>
<accession>A0A0B7FVS1</accession>
<dbReference type="OrthoDB" id="3163292at2759"/>
<dbReference type="InterPro" id="IPR051089">
    <property type="entry name" value="prtT"/>
</dbReference>
<evidence type="ECO:0000259" key="7">
    <source>
        <dbReference type="SMART" id="SM00906"/>
    </source>
</evidence>
<keyword evidence="4" id="KW-0804">Transcription</keyword>
<evidence type="ECO:0000256" key="6">
    <source>
        <dbReference type="SAM" id="MobiDB-lite"/>
    </source>
</evidence>
<dbReference type="PANTHER" id="PTHR31845">
    <property type="entry name" value="FINGER DOMAIN PROTEIN, PUTATIVE-RELATED"/>
    <property type="match status" value="1"/>
</dbReference>
<dbReference type="SMART" id="SM00906">
    <property type="entry name" value="Fungal_trans"/>
    <property type="match status" value="1"/>
</dbReference>
<dbReference type="CDD" id="cd12148">
    <property type="entry name" value="fungal_TF_MHR"/>
    <property type="match status" value="1"/>
</dbReference>
<evidence type="ECO:0000256" key="3">
    <source>
        <dbReference type="ARBA" id="ARBA00023125"/>
    </source>
</evidence>
<organism evidence="8 9">
    <name type="scientific">Thanatephorus cucumeris (strain AG1-IB / isolate 7/3/14)</name>
    <name type="common">Lettuce bottom rot fungus</name>
    <name type="synonym">Rhizoctonia solani</name>
    <dbReference type="NCBI Taxonomy" id="1108050"/>
    <lineage>
        <taxon>Eukaryota</taxon>
        <taxon>Fungi</taxon>
        <taxon>Dikarya</taxon>
        <taxon>Basidiomycota</taxon>
        <taxon>Agaricomycotina</taxon>
        <taxon>Agaricomycetes</taxon>
        <taxon>Cantharellales</taxon>
        <taxon>Ceratobasidiaceae</taxon>
        <taxon>Rhizoctonia</taxon>
        <taxon>Rhizoctonia solani AG-1</taxon>
    </lineage>
</organism>
<feature type="compositionally biased region" description="Polar residues" evidence="6">
    <location>
        <begin position="622"/>
        <end position="637"/>
    </location>
</feature>
<dbReference type="GO" id="GO:0006351">
    <property type="term" value="P:DNA-templated transcription"/>
    <property type="evidence" value="ECO:0007669"/>
    <property type="project" value="InterPro"/>
</dbReference>
<dbReference type="InterPro" id="IPR007219">
    <property type="entry name" value="XnlR_reg_dom"/>
</dbReference>
<keyword evidence="3" id="KW-0238">DNA-binding</keyword>
<evidence type="ECO:0000256" key="2">
    <source>
        <dbReference type="ARBA" id="ARBA00023015"/>
    </source>
</evidence>
<dbReference type="GO" id="GO:0000976">
    <property type="term" value="F:transcription cis-regulatory region binding"/>
    <property type="evidence" value="ECO:0007669"/>
    <property type="project" value="TreeGrafter"/>
</dbReference>
<evidence type="ECO:0000256" key="1">
    <source>
        <dbReference type="ARBA" id="ARBA00004123"/>
    </source>
</evidence>
<evidence type="ECO:0000256" key="4">
    <source>
        <dbReference type="ARBA" id="ARBA00023163"/>
    </source>
</evidence>
<comment type="subcellular location">
    <subcellularLocation>
        <location evidence="1">Nucleus</location>
    </subcellularLocation>
</comment>
<protein>
    <recommendedName>
        <fullName evidence="7">Xylanolytic transcriptional activator regulatory domain-containing protein</fullName>
    </recommendedName>
</protein>
<evidence type="ECO:0000256" key="5">
    <source>
        <dbReference type="ARBA" id="ARBA00023242"/>
    </source>
</evidence>
<dbReference type="PANTHER" id="PTHR31845:SF19">
    <property type="entry name" value="TRANSCRIPTION FACTOR DOMAIN-CONTAINING PROTEIN"/>
    <property type="match status" value="1"/>
</dbReference>
<dbReference type="Pfam" id="PF04082">
    <property type="entry name" value="Fungal_trans"/>
    <property type="match status" value="1"/>
</dbReference>
<evidence type="ECO:0000313" key="8">
    <source>
        <dbReference type="EMBL" id="CEL60343.1"/>
    </source>
</evidence>
<gene>
    <name evidence="8" type="ORF">RSOLAG1IB_09561</name>
</gene>
<proteinExistence type="predicted"/>
<dbReference type="GO" id="GO:0005634">
    <property type="term" value="C:nucleus"/>
    <property type="evidence" value="ECO:0007669"/>
    <property type="project" value="UniProtKB-SubCell"/>
</dbReference>
<dbReference type="EMBL" id="LN679145">
    <property type="protein sequence ID" value="CEL60343.1"/>
    <property type="molecule type" value="Genomic_DNA"/>
</dbReference>
<feature type="region of interest" description="Disordered" evidence="6">
    <location>
        <begin position="621"/>
        <end position="641"/>
    </location>
</feature>
<keyword evidence="2" id="KW-0805">Transcription regulation</keyword>
<dbReference type="Proteomes" id="UP000059188">
    <property type="component" value="Unassembled WGS sequence"/>
</dbReference>
<reference evidence="8 9" key="1">
    <citation type="submission" date="2014-11" db="EMBL/GenBank/DDBJ databases">
        <authorList>
            <person name="Wibberg Daniel"/>
        </authorList>
    </citation>
    <scope>NUCLEOTIDE SEQUENCE [LARGE SCALE GENOMIC DNA]</scope>
    <source>
        <strain evidence="8">Rhizoctonia solani AG1-IB 7/3/14</strain>
    </source>
</reference>
<dbReference type="GO" id="GO:0000981">
    <property type="term" value="F:DNA-binding transcription factor activity, RNA polymerase II-specific"/>
    <property type="evidence" value="ECO:0007669"/>
    <property type="project" value="TreeGrafter"/>
</dbReference>
<feature type="domain" description="Xylanolytic transcriptional activator regulatory" evidence="7">
    <location>
        <begin position="316"/>
        <end position="394"/>
    </location>
</feature>
<dbReference type="STRING" id="1108050.A0A0B7FVS1"/>